<keyword evidence="2" id="KW-1185">Reference proteome</keyword>
<organism evidence="1 2">
    <name type="scientific">Araneus ventricosus</name>
    <name type="common">Orbweaver spider</name>
    <name type="synonym">Epeira ventricosa</name>
    <dbReference type="NCBI Taxonomy" id="182803"/>
    <lineage>
        <taxon>Eukaryota</taxon>
        <taxon>Metazoa</taxon>
        <taxon>Ecdysozoa</taxon>
        <taxon>Arthropoda</taxon>
        <taxon>Chelicerata</taxon>
        <taxon>Arachnida</taxon>
        <taxon>Araneae</taxon>
        <taxon>Araneomorphae</taxon>
        <taxon>Entelegynae</taxon>
        <taxon>Araneoidea</taxon>
        <taxon>Araneidae</taxon>
        <taxon>Araneus</taxon>
    </lineage>
</organism>
<dbReference type="PROSITE" id="PS00141">
    <property type="entry name" value="ASP_PROTEASE"/>
    <property type="match status" value="1"/>
</dbReference>
<dbReference type="EMBL" id="BGPR01028218">
    <property type="protein sequence ID" value="GBN99244.1"/>
    <property type="molecule type" value="Genomic_DNA"/>
</dbReference>
<dbReference type="SUPFAM" id="SSF50630">
    <property type="entry name" value="Acid proteases"/>
    <property type="match status" value="1"/>
</dbReference>
<dbReference type="GO" id="GO:0006508">
    <property type="term" value="P:proteolysis"/>
    <property type="evidence" value="ECO:0007669"/>
    <property type="project" value="InterPro"/>
</dbReference>
<accession>A0A4Y2TF22</accession>
<evidence type="ECO:0000313" key="2">
    <source>
        <dbReference type="Proteomes" id="UP000499080"/>
    </source>
</evidence>
<proteinExistence type="predicted"/>
<sequence length="145" mass="16342">MRLLELCRGHLDTSAQYRLRITPVGNGMINLNLCITGWKNYLTVVLLGRGTLLDERYLLEVQQKGARTERVPDDYFQPGKLTYGRLAGRRLPFLNKAPEKGRKVSTLCGKKNGLYLEGSIYGIPCSMLVDTGANVTLLEQTWPRN</sequence>
<dbReference type="AlphaFoldDB" id="A0A4Y2TF22"/>
<dbReference type="GO" id="GO:0004190">
    <property type="term" value="F:aspartic-type endopeptidase activity"/>
    <property type="evidence" value="ECO:0007669"/>
    <property type="project" value="InterPro"/>
</dbReference>
<dbReference type="InterPro" id="IPR001969">
    <property type="entry name" value="Aspartic_peptidase_AS"/>
</dbReference>
<comment type="caution">
    <text evidence="1">The sequence shown here is derived from an EMBL/GenBank/DDBJ whole genome shotgun (WGS) entry which is preliminary data.</text>
</comment>
<gene>
    <name evidence="1" type="ORF">AVEN_156534_1</name>
</gene>
<reference evidence="1 2" key="1">
    <citation type="journal article" date="2019" name="Sci. Rep.">
        <title>Orb-weaving spider Araneus ventricosus genome elucidates the spidroin gene catalogue.</title>
        <authorList>
            <person name="Kono N."/>
            <person name="Nakamura H."/>
            <person name="Ohtoshi R."/>
            <person name="Moran D.A.P."/>
            <person name="Shinohara A."/>
            <person name="Yoshida Y."/>
            <person name="Fujiwara M."/>
            <person name="Mori M."/>
            <person name="Tomita M."/>
            <person name="Arakawa K."/>
        </authorList>
    </citation>
    <scope>NUCLEOTIDE SEQUENCE [LARGE SCALE GENOMIC DNA]</scope>
</reference>
<dbReference type="InterPro" id="IPR021109">
    <property type="entry name" value="Peptidase_aspartic_dom_sf"/>
</dbReference>
<evidence type="ECO:0000313" key="1">
    <source>
        <dbReference type="EMBL" id="GBN99244.1"/>
    </source>
</evidence>
<protein>
    <submittedName>
        <fullName evidence="1">Uncharacterized protein</fullName>
    </submittedName>
</protein>
<dbReference type="OrthoDB" id="6469757at2759"/>
<dbReference type="Proteomes" id="UP000499080">
    <property type="component" value="Unassembled WGS sequence"/>
</dbReference>
<name>A0A4Y2TF22_ARAVE</name>